<reference evidence="2 3" key="1">
    <citation type="submission" date="2014-06" db="EMBL/GenBank/DDBJ databases">
        <title>Evolutionary Origins and Diversification of the Mycorrhizal Mutualists.</title>
        <authorList>
            <consortium name="DOE Joint Genome Institute"/>
            <consortium name="Mycorrhizal Genomics Consortium"/>
            <person name="Kohler A."/>
            <person name="Kuo A."/>
            <person name="Nagy L.G."/>
            <person name="Floudas D."/>
            <person name="Copeland A."/>
            <person name="Barry K.W."/>
            <person name="Cichocki N."/>
            <person name="Veneault-Fourrey C."/>
            <person name="LaButti K."/>
            <person name="Lindquist E.A."/>
            <person name="Lipzen A."/>
            <person name="Lundell T."/>
            <person name="Morin E."/>
            <person name="Murat C."/>
            <person name="Riley R."/>
            <person name="Ohm R."/>
            <person name="Sun H."/>
            <person name="Tunlid A."/>
            <person name="Henrissat B."/>
            <person name="Grigoriev I.V."/>
            <person name="Hibbett D.S."/>
            <person name="Martin F."/>
        </authorList>
    </citation>
    <scope>NUCLEOTIDE SEQUENCE [LARGE SCALE GENOMIC DNA]</scope>
    <source>
        <strain evidence="2 3">SS14</strain>
    </source>
</reference>
<dbReference type="Gene3D" id="1.20.1280.50">
    <property type="match status" value="1"/>
</dbReference>
<evidence type="ECO:0000313" key="2">
    <source>
        <dbReference type="EMBL" id="KIJ22337.1"/>
    </source>
</evidence>
<protein>
    <recommendedName>
        <fullName evidence="1">F-box domain-containing protein</fullName>
    </recommendedName>
</protein>
<sequence length="74" mass="8859">MFRSTLPTELNERISSYVDHTQDLLHLALACKAWKTVIIPRHIQMRHTRCDYRRESLWKLPIFRPDLASLVTRL</sequence>
<name>A0A0C9U064_SPHS4</name>
<dbReference type="OrthoDB" id="2847287at2759"/>
<dbReference type="InterPro" id="IPR001810">
    <property type="entry name" value="F-box_dom"/>
</dbReference>
<organism evidence="2 3">
    <name type="scientific">Sphaerobolus stellatus (strain SS14)</name>
    <dbReference type="NCBI Taxonomy" id="990650"/>
    <lineage>
        <taxon>Eukaryota</taxon>
        <taxon>Fungi</taxon>
        <taxon>Dikarya</taxon>
        <taxon>Basidiomycota</taxon>
        <taxon>Agaricomycotina</taxon>
        <taxon>Agaricomycetes</taxon>
        <taxon>Phallomycetidae</taxon>
        <taxon>Geastrales</taxon>
        <taxon>Sphaerobolaceae</taxon>
        <taxon>Sphaerobolus</taxon>
    </lineage>
</organism>
<dbReference type="AlphaFoldDB" id="A0A0C9U064"/>
<dbReference type="InterPro" id="IPR036047">
    <property type="entry name" value="F-box-like_dom_sf"/>
</dbReference>
<accession>A0A0C9U064</accession>
<dbReference type="Pfam" id="PF12937">
    <property type="entry name" value="F-box-like"/>
    <property type="match status" value="1"/>
</dbReference>
<dbReference type="SUPFAM" id="SSF81383">
    <property type="entry name" value="F-box domain"/>
    <property type="match status" value="1"/>
</dbReference>
<gene>
    <name evidence="2" type="ORF">M422DRAFT_197273</name>
</gene>
<dbReference type="EMBL" id="KN838388">
    <property type="protein sequence ID" value="KIJ22337.1"/>
    <property type="molecule type" value="Genomic_DNA"/>
</dbReference>
<keyword evidence="3" id="KW-1185">Reference proteome</keyword>
<dbReference type="HOGENOM" id="CLU_189352_0_0_1"/>
<proteinExistence type="predicted"/>
<evidence type="ECO:0000259" key="1">
    <source>
        <dbReference type="Pfam" id="PF12937"/>
    </source>
</evidence>
<feature type="domain" description="F-box" evidence="1">
    <location>
        <begin position="5"/>
        <end position="38"/>
    </location>
</feature>
<dbReference type="Proteomes" id="UP000054279">
    <property type="component" value="Unassembled WGS sequence"/>
</dbReference>
<evidence type="ECO:0000313" key="3">
    <source>
        <dbReference type="Proteomes" id="UP000054279"/>
    </source>
</evidence>